<reference evidence="2 3" key="1">
    <citation type="submission" date="2016-03" db="EMBL/GenBank/DDBJ databases">
        <title>EvidentialGene: Evidence-directed Construction of Genes on Genomes.</title>
        <authorList>
            <person name="Gilbert D.G."/>
            <person name="Choi J.-H."/>
            <person name="Mockaitis K."/>
            <person name="Colbourne J."/>
            <person name="Pfrender M."/>
        </authorList>
    </citation>
    <scope>NUCLEOTIDE SEQUENCE [LARGE SCALE GENOMIC DNA]</scope>
    <source>
        <strain evidence="2 3">Xinb3</strain>
        <tissue evidence="2">Complete organism</tissue>
    </source>
</reference>
<keyword evidence="1" id="KW-1133">Transmembrane helix</keyword>
<dbReference type="Proteomes" id="UP000076858">
    <property type="component" value="Unassembled WGS sequence"/>
</dbReference>
<keyword evidence="3" id="KW-1185">Reference proteome</keyword>
<evidence type="ECO:0000256" key="1">
    <source>
        <dbReference type="SAM" id="Phobius"/>
    </source>
</evidence>
<name>A0A162PQA9_9CRUS</name>
<dbReference type="EMBL" id="LRGB01000446">
    <property type="protein sequence ID" value="KZS19053.1"/>
    <property type="molecule type" value="Genomic_DNA"/>
</dbReference>
<organism evidence="2 3">
    <name type="scientific">Daphnia magna</name>
    <dbReference type="NCBI Taxonomy" id="35525"/>
    <lineage>
        <taxon>Eukaryota</taxon>
        <taxon>Metazoa</taxon>
        <taxon>Ecdysozoa</taxon>
        <taxon>Arthropoda</taxon>
        <taxon>Crustacea</taxon>
        <taxon>Branchiopoda</taxon>
        <taxon>Diplostraca</taxon>
        <taxon>Cladocera</taxon>
        <taxon>Anomopoda</taxon>
        <taxon>Daphniidae</taxon>
        <taxon>Daphnia</taxon>
    </lineage>
</organism>
<proteinExistence type="predicted"/>
<sequence>MSSLCILYECLNSMRHRANLMIFYLVVLVFSSMEGASIGPSWLAIVDTI</sequence>
<dbReference type="AlphaFoldDB" id="A0A162PQA9"/>
<gene>
    <name evidence="2" type="ORF">APZ42_014575</name>
</gene>
<accession>A0A162PQA9</accession>
<evidence type="ECO:0000313" key="2">
    <source>
        <dbReference type="EMBL" id="KZS19053.1"/>
    </source>
</evidence>
<comment type="caution">
    <text evidence="2">The sequence shown here is derived from an EMBL/GenBank/DDBJ whole genome shotgun (WGS) entry which is preliminary data.</text>
</comment>
<protein>
    <submittedName>
        <fullName evidence="2">Uncharacterized protein</fullName>
    </submittedName>
</protein>
<keyword evidence="1" id="KW-0812">Transmembrane</keyword>
<feature type="transmembrane region" description="Helical" evidence="1">
    <location>
        <begin position="21"/>
        <end position="45"/>
    </location>
</feature>
<keyword evidence="1" id="KW-0472">Membrane</keyword>
<evidence type="ECO:0000313" key="3">
    <source>
        <dbReference type="Proteomes" id="UP000076858"/>
    </source>
</evidence>